<organism evidence="1 2">
    <name type="scientific">Tritrichomonas musculus</name>
    <dbReference type="NCBI Taxonomy" id="1915356"/>
    <lineage>
        <taxon>Eukaryota</taxon>
        <taxon>Metamonada</taxon>
        <taxon>Parabasalia</taxon>
        <taxon>Tritrichomonadida</taxon>
        <taxon>Tritrichomonadidae</taxon>
        <taxon>Tritrichomonas</taxon>
    </lineage>
</organism>
<dbReference type="EMBL" id="JAPFFF010000003">
    <property type="protein sequence ID" value="KAK8895615.1"/>
    <property type="molecule type" value="Genomic_DNA"/>
</dbReference>
<proteinExistence type="predicted"/>
<protein>
    <submittedName>
        <fullName evidence="1">Uncharacterized protein</fullName>
    </submittedName>
</protein>
<comment type="caution">
    <text evidence="1">The sequence shown here is derived from an EMBL/GenBank/DDBJ whole genome shotgun (WGS) entry which is preliminary data.</text>
</comment>
<reference evidence="1 2" key="1">
    <citation type="submission" date="2024-04" db="EMBL/GenBank/DDBJ databases">
        <title>Tritrichomonas musculus Genome.</title>
        <authorList>
            <person name="Alves-Ferreira E."/>
            <person name="Grigg M."/>
            <person name="Lorenzi H."/>
            <person name="Galac M."/>
        </authorList>
    </citation>
    <scope>NUCLEOTIDE SEQUENCE [LARGE SCALE GENOMIC DNA]</scope>
    <source>
        <strain evidence="1 2">EAF2021</strain>
    </source>
</reference>
<gene>
    <name evidence="1" type="ORF">M9Y10_024085</name>
</gene>
<evidence type="ECO:0000313" key="2">
    <source>
        <dbReference type="Proteomes" id="UP001470230"/>
    </source>
</evidence>
<keyword evidence="2" id="KW-1185">Reference proteome</keyword>
<evidence type="ECO:0000313" key="1">
    <source>
        <dbReference type="EMBL" id="KAK8895615.1"/>
    </source>
</evidence>
<name>A0ABR2KWZ4_9EUKA</name>
<accession>A0ABR2KWZ4</accession>
<dbReference type="Proteomes" id="UP001470230">
    <property type="component" value="Unassembled WGS sequence"/>
</dbReference>
<sequence>MKNILIPTEFVTIPTIPSPDHLFAPDHPSSIVLSYVWAKITEASLATPETTQEISAKICFIVIGTLNMIITNRSKSR</sequence>